<dbReference type="Pfam" id="PF08241">
    <property type="entry name" value="Methyltransf_11"/>
    <property type="match status" value="1"/>
</dbReference>
<dbReference type="PANTHER" id="PTHR42912:SF93">
    <property type="entry name" value="N6-ADENOSINE-METHYLTRANSFERASE TMT1A"/>
    <property type="match status" value="1"/>
</dbReference>
<proteinExistence type="predicted"/>
<dbReference type="EMBL" id="JAJOMB010000009">
    <property type="protein sequence ID" value="MCD5312969.1"/>
    <property type="molecule type" value="Genomic_DNA"/>
</dbReference>
<dbReference type="AlphaFoldDB" id="A0A9X1SUJ8"/>
<dbReference type="InterPro" id="IPR050508">
    <property type="entry name" value="Methyltransf_Superfamily"/>
</dbReference>
<dbReference type="GO" id="GO:0008757">
    <property type="term" value="F:S-adenosylmethionine-dependent methyltransferase activity"/>
    <property type="evidence" value="ECO:0007669"/>
    <property type="project" value="InterPro"/>
</dbReference>
<dbReference type="InterPro" id="IPR013216">
    <property type="entry name" value="Methyltransf_11"/>
</dbReference>
<evidence type="ECO:0000259" key="2">
    <source>
        <dbReference type="Pfam" id="PF08241"/>
    </source>
</evidence>
<keyword evidence="3" id="KW-0808">Transferase</keyword>
<protein>
    <submittedName>
        <fullName evidence="3">Methyltransferase domain-containing protein</fullName>
    </submittedName>
</protein>
<keyword evidence="4" id="KW-1185">Reference proteome</keyword>
<evidence type="ECO:0000313" key="4">
    <source>
        <dbReference type="Proteomes" id="UP001138997"/>
    </source>
</evidence>
<name>A0A9X1SUJ8_9ACTN</name>
<sequence length="389" mass="40509">MPAEQSVDEVAGSGSDGAQPDLRDDRKSASGNGVEPKLAVGKVAQAGSAAEPSAELGQAESQPGKPQPVEPKLTVGKAAEVSASAAPEAERRTTAGSKEAQPVTKGAAADKASNDVPKKKAAAAPEGPRPGAKGAQGAGYARDRFAVMVGARVLRKEKLPYSNALEVGAGATFGFSLGLLQSGVVNRLWISDLATSALAAARRRSEQFGLRIQGDELADPELLPFPDGKFDLVVAHALLHRRMDPANTLTEMLRVLKPGGRFVITGESTRAKDWASPGFARAQGSVGRVGMSRAGKARTRLPERLRTLTGAPDAPPAVPDQLEALALEAGAREVKVKPEELLATVLPYPGADPGPMVIRSRERLSQVDRKLSQVLPASAFPTVGITGLR</sequence>
<dbReference type="RefSeq" id="WP_231443720.1">
    <property type="nucleotide sequence ID" value="NZ_JAJOMB010000009.1"/>
</dbReference>
<dbReference type="CDD" id="cd02440">
    <property type="entry name" value="AdoMet_MTases"/>
    <property type="match status" value="1"/>
</dbReference>
<gene>
    <name evidence="3" type="ORF">LR394_18840</name>
</gene>
<feature type="compositionally biased region" description="Low complexity" evidence="1">
    <location>
        <begin position="78"/>
        <end position="87"/>
    </location>
</feature>
<organism evidence="3 4">
    <name type="scientific">Kineosporia babensis</name>
    <dbReference type="NCBI Taxonomy" id="499548"/>
    <lineage>
        <taxon>Bacteria</taxon>
        <taxon>Bacillati</taxon>
        <taxon>Actinomycetota</taxon>
        <taxon>Actinomycetes</taxon>
        <taxon>Kineosporiales</taxon>
        <taxon>Kineosporiaceae</taxon>
        <taxon>Kineosporia</taxon>
    </lineage>
</organism>
<accession>A0A9X1SUJ8</accession>
<feature type="domain" description="Methyltransferase type 11" evidence="2">
    <location>
        <begin position="165"/>
        <end position="264"/>
    </location>
</feature>
<dbReference type="Proteomes" id="UP001138997">
    <property type="component" value="Unassembled WGS sequence"/>
</dbReference>
<reference evidence="3" key="1">
    <citation type="submission" date="2021-11" db="EMBL/GenBank/DDBJ databases">
        <title>Streptomyces corallinus and Kineosporia corallina sp. nov., two new coral-derived marine actinobacteria.</title>
        <authorList>
            <person name="Buangrab K."/>
            <person name="Sutthacheep M."/>
            <person name="Yeemin T."/>
            <person name="Harunari E."/>
            <person name="Igarashi Y."/>
            <person name="Sripreechasak P."/>
            <person name="Kanchanasin P."/>
            <person name="Tanasupawat S."/>
            <person name="Phongsopitanun W."/>
        </authorList>
    </citation>
    <scope>NUCLEOTIDE SEQUENCE</scope>
    <source>
        <strain evidence="3">JCM 31032</strain>
    </source>
</reference>
<dbReference type="Gene3D" id="3.40.50.150">
    <property type="entry name" value="Vaccinia Virus protein VP39"/>
    <property type="match status" value="1"/>
</dbReference>
<feature type="region of interest" description="Disordered" evidence="1">
    <location>
        <begin position="1"/>
        <end position="137"/>
    </location>
</feature>
<dbReference type="PANTHER" id="PTHR42912">
    <property type="entry name" value="METHYLTRANSFERASE"/>
    <property type="match status" value="1"/>
</dbReference>
<evidence type="ECO:0000256" key="1">
    <source>
        <dbReference type="SAM" id="MobiDB-lite"/>
    </source>
</evidence>
<dbReference type="InterPro" id="IPR029063">
    <property type="entry name" value="SAM-dependent_MTases_sf"/>
</dbReference>
<dbReference type="SUPFAM" id="SSF53335">
    <property type="entry name" value="S-adenosyl-L-methionine-dependent methyltransferases"/>
    <property type="match status" value="1"/>
</dbReference>
<dbReference type="GO" id="GO:0032259">
    <property type="term" value="P:methylation"/>
    <property type="evidence" value="ECO:0007669"/>
    <property type="project" value="UniProtKB-KW"/>
</dbReference>
<feature type="compositionally biased region" description="Low complexity" evidence="1">
    <location>
        <begin position="122"/>
        <end position="135"/>
    </location>
</feature>
<keyword evidence="3" id="KW-0489">Methyltransferase</keyword>
<comment type="caution">
    <text evidence="3">The sequence shown here is derived from an EMBL/GenBank/DDBJ whole genome shotgun (WGS) entry which is preliminary data.</text>
</comment>
<evidence type="ECO:0000313" key="3">
    <source>
        <dbReference type="EMBL" id="MCD5312969.1"/>
    </source>
</evidence>